<organism evidence="2 3">
    <name type="scientific">Segetibacter aerophilus</name>
    <dbReference type="NCBI Taxonomy" id="670293"/>
    <lineage>
        <taxon>Bacteria</taxon>
        <taxon>Pseudomonadati</taxon>
        <taxon>Bacteroidota</taxon>
        <taxon>Chitinophagia</taxon>
        <taxon>Chitinophagales</taxon>
        <taxon>Chitinophagaceae</taxon>
        <taxon>Segetibacter</taxon>
    </lineage>
</organism>
<gene>
    <name evidence="2" type="ORF">SAE01_22640</name>
</gene>
<evidence type="ECO:0000313" key="3">
    <source>
        <dbReference type="Proteomes" id="UP000321513"/>
    </source>
</evidence>
<name>A0A512BCV1_9BACT</name>
<keyword evidence="3" id="KW-1185">Reference proteome</keyword>
<feature type="transmembrane region" description="Helical" evidence="1">
    <location>
        <begin position="31"/>
        <end position="51"/>
    </location>
</feature>
<accession>A0A512BCV1</accession>
<dbReference type="EMBL" id="BJYT01000007">
    <property type="protein sequence ID" value="GEO09768.1"/>
    <property type="molecule type" value="Genomic_DNA"/>
</dbReference>
<evidence type="ECO:0000256" key="1">
    <source>
        <dbReference type="SAM" id="Phobius"/>
    </source>
</evidence>
<proteinExistence type="predicted"/>
<keyword evidence="1" id="KW-1133">Transmembrane helix</keyword>
<keyword evidence="1" id="KW-0812">Transmembrane</keyword>
<comment type="caution">
    <text evidence="2">The sequence shown here is derived from an EMBL/GenBank/DDBJ whole genome shotgun (WGS) entry which is preliminary data.</text>
</comment>
<dbReference type="Proteomes" id="UP000321513">
    <property type="component" value="Unassembled WGS sequence"/>
</dbReference>
<feature type="transmembrane region" description="Helical" evidence="1">
    <location>
        <begin position="7"/>
        <end position="25"/>
    </location>
</feature>
<dbReference type="AlphaFoldDB" id="A0A512BCV1"/>
<reference evidence="2 3" key="1">
    <citation type="submission" date="2019-07" db="EMBL/GenBank/DDBJ databases">
        <title>Whole genome shotgun sequence of Segetibacter aerophilus NBRC 106135.</title>
        <authorList>
            <person name="Hosoyama A."/>
            <person name="Uohara A."/>
            <person name="Ohji S."/>
            <person name="Ichikawa N."/>
        </authorList>
    </citation>
    <scope>NUCLEOTIDE SEQUENCE [LARGE SCALE GENOMIC DNA]</scope>
    <source>
        <strain evidence="2 3">NBRC 106135</strain>
    </source>
</reference>
<protein>
    <submittedName>
        <fullName evidence="2">Uncharacterized protein</fullName>
    </submittedName>
</protein>
<keyword evidence="1" id="KW-0472">Membrane</keyword>
<sequence>MYNSPDYRFGYPYLLNAIVLLALFATRNKPASLTIKYAAVTLVVILCGYYIKKGVALLSSHPVASYVIKPLRALQYDPAKEDQNFPFLMLNKNVKLYVEDREHWCNMAALPCMIPYNDSVSTGQIQPRGDRLEDGFRMNDK</sequence>
<evidence type="ECO:0000313" key="2">
    <source>
        <dbReference type="EMBL" id="GEO09768.1"/>
    </source>
</evidence>